<protein>
    <submittedName>
        <fullName evidence="2">Uncharacterized protein</fullName>
    </submittedName>
</protein>
<dbReference type="AlphaFoldDB" id="A0A5N6JY68"/>
<evidence type="ECO:0000313" key="2">
    <source>
        <dbReference type="EMBL" id="KAB8294078.1"/>
    </source>
</evidence>
<proteinExistence type="predicted"/>
<dbReference type="OrthoDB" id="5426978at2759"/>
<organism evidence="2 3">
    <name type="scientific">Monilinia laxa</name>
    <name type="common">Brown rot fungus</name>
    <name type="synonym">Sclerotinia laxa</name>
    <dbReference type="NCBI Taxonomy" id="61186"/>
    <lineage>
        <taxon>Eukaryota</taxon>
        <taxon>Fungi</taxon>
        <taxon>Dikarya</taxon>
        <taxon>Ascomycota</taxon>
        <taxon>Pezizomycotina</taxon>
        <taxon>Leotiomycetes</taxon>
        <taxon>Helotiales</taxon>
        <taxon>Sclerotiniaceae</taxon>
        <taxon>Monilinia</taxon>
    </lineage>
</organism>
<keyword evidence="3" id="KW-1185">Reference proteome</keyword>
<name>A0A5N6JY68_MONLA</name>
<dbReference type="Proteomes" id="UP000326757">
    <property type="component" value="Unassembled WGS sequence"/>
</dbReference>
<comment type="caution">
    <text evidence="2">The sequence shown here is derived from an EMBL/GenBank/DDBJ whole genome shotgun (WGS) entry which is preliminary data.</text>
</comment>
<evidence type="ECO:0000256" key="1">
    <source>
        <dbReference type="SAM" id="MobiDB-lite"/>
    </source>
</evidence>
<evidence type="ECO:0000313" key="3">
    <source>
        <dbReference type="Proteomes" id="UP000326757"/>
    </source>
</evidence>
<feature type="region of interest" description="Disordered" evidence="1">
    <location>
        <begin position="107"/>
        <end position="146"/>
    </location>
</feature>
<sequence>MRSPLIHYFKTFAALALPNLLQFEETKKDAEATLKTFLEGRLAASTWDNSIREYLITNLETQRRLSISQSQAQAQVITQQPTGTGANAKADDNQNMITAANQGLQRLADLATASTEDRSEGPTSSADSGARNDKDASFPAAALGKM</sequence>
<dbReference type="EMBL" id="VIGI01000011">
    <property type="protein sequence ID" value="KAB8294078.1"/>
    <property type="molecule type" value="Genomic_DNA"/>
</dbReference>
<accession>A0A5N6JY68</accession>
<reference evidence="2 3" key="1">
    <citation type="submission" date="2019-06" db="EMBL/GenBank/DDBJ databases">
        <title>Genome Sequence of the Brown Rot Fungal Pathogen Monilinia laxa.</title>
        <authorList>
            <person name="De Miccolis Angelini R.M."/>
            <person name="Landi L."/>
            <person name="Abate D."/>
            <person name="Pollastro S."/>
            <person name="Romanazzi G."/>
            <person name="Faretra F."/>
        </authorList>
    </citation>
    <scope>NUCLEOTIDE SEQUENCE [LARGE SCALE GENOMIC DNA]</scope>
    <source>
        <strain evidence="2 3">Mlax316</strain>
    </source>
</reference>
<gene>
    <name evidence="2" type="ORF">EYC80_009533</name>
</gene>